<dbReference type="SUPFAM" id="SSF63411">
    <property type="entry name" value="LuxS/MPP-like metallohydrolase"/>
    <property type="match status" value="1"/>
</dbReference>
<dbReference type="InterPro" id="IPR011249">
    <property type="entry name" value="Metalloenz_LuxS/M16"/>
</dbReference>
<dbReference type="PANTHER" id="PTHR11851">
    <property type="entry name" value="METALLOPROTEASE"/>
    <property type="match status" value="1"/>
</dbReference>
<reference evidence="4 5" key="1">
    <citation type="submission" date="2015-09" db="EMBL/GenBank/DDBJ databases">
        <title>Draft genome of the parasitic nematode Teladorsagia circumcincta isolate WARC Sus (inbred).</title>
        <authorList>
            <person name="Mitreva M."/>
        </authorList>
    </citation>
    <scope>NUCLEOTIDE SEQUENCE [LARGE SCALE GENOMIC DNA]</scope>
    <source>
        <strain evidence="4 5">S</strain>
    </source>
</reference>
<dbReference type="Pfam" id="PF05193">
    <property type="entry name" value="Peptidase_M16_C"/>
    <property type="match status" value="1"/>
</dbReference>
<name>A0A2G9V528_TELCI</name>
<evidence type="ECO:0000256" key="1">
    <source>
        <dbReference type="ARBA" id="ARBA00002123"/>
    </source>
</evidence>
<feature type="domain" description="Peptidase M16 C-terminal" evidence="3">
    <location>
        <begin position="27"/>
        <end position="101"/>
    </location>
</feature>
<dbReference type="AlphaFoldDB" id="A0A2G9V528"/>
<dbReference type="PANTHER" id="PTHR11851:SF49">
    <property type="entry name" value="MITOCHONDRIAL-PROCESSING PEPTIDASE SUBUNIT ALPHA"/>
    <property type="match status" value="1"/>
</dbReference>
<proteinExistence type="inferred from homology"/>
<dbReference type="Proteomes" id="UP000230423">
    <property type="component" value="Unassembled WGS sequence"/>
</dbReference>
<evidence type="ECO:0000313" key="5">
    <source>
        <dbReference type="Proteomes" id="UP000230423"/>
    </source>
</evidence>
<dbReference type="GO" id="GO:0006627">
    <property type="term" value="P:protein processing involved in protein targeting to mitochondrion"/>
    <property type="evidence" value="ECO:0007669"/>
    <property type="project" value="TreeGrafter"/>
</dbReference>
<protein>
    <recommendedName>
        <fullName evidence="3">Peptidase M16 C-terminal domain-containing protein</fullName>
    </recommendedName>
</protein>
<comment type="similarity">
    <text evidence="2">Belongs to the peptidase M16 family.</text>
</comment>
<dbReference type="InterPro" id="IPR050361">
    <property type="entry name" value="MPP/UQCRC_Complex"/>
</dbReference>
<dbReference type="Gene3D" id="3.30.830.10">
    <property type="entry name" value="Metalloenzyme, LuxS/M16 peptidase-like"/>
    <property type="match status" value="1"/>
</dbReference>
<evidence type="ECO:0000313" key="4">
    <source>
        <dbReference type="EMBL" id="PIO77072.1"/>
    </source>
</evidence>
<sequence length="102" mass="11417">YVSDFQAAFRDNTLGFSKFTTDDGLKKITRHHVNSYISQYHAPERIVVAGVGVDHDELVAAVQRHFAVGTAMWEKNPDLLLPNLPQIDRSVAQYTGGEMRVS</sequence>
<keyword evidence="5" id="KW-1185">Reference proteome</keyword>
<dbReference type="OrthoDB" id="277191at2759"/>
<dbReference type="GO" id="GO:0005739">
    <property type="term" value="C:mitochondrion"/>
    <property type="evidence" value="ECO:0007669"/>
    <property type="project" value="TreeGrafter"/>
</dbReference>
<evidence type="ECO:0000259" key="3">
    <source>
        <dbReference type="Pfam" id="PF05193"/>
    </source>
</evidence>
<dbReference type="GO" id="GO:0046872">
    <property type="term" value="F:metal ion binding"/>
    <property type="evidence" value="ECO:0007669"/>
    <property type="project" value="InterPro"/>
</dbReference>
<evidence type="ECO:0000256" key="2">
    <source>
        <dbReference type="ARBA" id="ARBA00007261"/>
    </source>
</evidence>
<feature type="non-terminal residue" evidence="4">
    <location>
        <position position="1"/>
    </location>
</feature>
<accession>A0A2G9V528</accession>
<gene>
    <name evidence="4" type="ORF">TELCIR_00828</name>
</gene>
<dbReference type="EMBL" id="KZ345012">
    <property type="protein sequence ID" value="PIO77072.1"/>
    <property type="molecule type" value="Genomic_DNA"/>
</dbReference>
<dbReference type="InterPro" id="IPR007863">
    <property type="entry name" value="Peptidase_M16_C"/>
</dbReference>
<comment type="function">
    <text evidence="1">Substrate recognition and binding subunit of the essential mitochondrial processing protease (MPP), which cleaves the mitochondrial sequence off newly imported precursors proteins.</text>
</comment>
<organism evidence="4 5">
    <name type="scientific">Teladorsagia circumcincta</name>
    <name type="common">Brown stomach worm</name>
    <name type="synonym">Ostertagia circumcincta</name>
    <dbReference type="NCBI Taxonomy" id="45464"/>
    <lineage>
        <taxon>Eukaryota</taxon>
        <taxon>Metazoa</taxon>
        <taxon>Ecdysozoa</taxon>
        <taxon>Nematoda</taxon>
        <taxon>Chromadorea</taxon>
        <taxon>Rhabditida</taxon>
        <taxon>Rhabditina</taxon>
        <taxon>Rhabditomorpha</taxon>
        <taxon>Strongyloidea</taxon>
        <taxon>Trichostrongylidae</taxon>
        <taxon>Teladorsagia</taxon>
    </lineage>
</organism>